<organism evidence="1 2">
    <name type="scientific">Roseibium algicola</name>
    <dbReference type="NCBI Taxonomy" id="2857014"/>
    <lineage>
        <taxon>Bacteria</taxon>
        <taxon>Pseudomonadati</taxon>
        <taxon>Pseudomonadota</taxon>
        <taxon>Alphaproteobacteria</taxon>
        <taxon>Hyphomicrobiales</taxon>
        <taxon>Stappiaceae</taxon>
        <taxon>Roseibium</taxon>
    </lineage>
</organism>
<sequence>MKYDPKALEAMIDSFNFGASPEQILDVYCEKAGVVMVPVDTVKIIGNHWAGEYFKGVSSNDAEDIDRRISEMIRASQEEE</sequence>
<dbReference type="RefSeq" id="WP_077290216.1">
    <property type="nucleotide sequence ID" value="NZ_CP019630.1"/>
</dbReference>
<dbReference type="EMBL" id="CP019630">
    <property type="protein sequence ID" value="AQQ02430.1"/>
    <property type="molecule type" value="Genomic_DNA"/>
</dbReference>
<proteinExistence type="predicted"/>
<dbReference type="Proteomes" id="UP000188174">
    <property type="component" value="Chromosome"/>
</dbReference>
<evidence type="ECO:0000313" key="1">
    <source>
        <dbReference type="EMBL" id="AQQ02430.1"/>
    </source>
</evidence>
<protein>
    <submittedName>
        <fullName evidence="1">Uncharacterized protein</fullName>
    </submittedName>
</protein>
<keyword evidence="2" id="KW-1185">Reference proteome</keyword>
<evidence type="ECO:0000313" key="2">
    <source>
        <dbReference type="Proteomes" id="UP000188174"/>
    </source>
</evidence>
<accession>A0ABM6HWM6</accession>
<name>A0ABM6HWM6_9HYPH</name>
<gene>
    <name evidence="1" type="ORF">B0E33_01500</name>
</gene>
<reference evidence="1 2" key="1">
    <citation type="submission" date="2017-02" db="EMBL/GenBank/DDBJ databases">
        <authorList>
            <person name="Jeong S."/>
        </authorList>
    </citation>
    <scope>NUCLEOTIDE SEQUENCE [LARGE SCALE GENOMIC DNA]</scope>
    <source>
        <strain evidence="1 2">RMAR6-6</strain>
    </source>
</reference>